<feature type="signal peptide" evidence="1">
    <location>
        <begin position="1"/>
        <end position="23"/>
    </location>
</feature>
<protein>
    <submittedName>
        <fullName evidence="2 3">Repetitive proline-rich cell wall protein</fullName>
    </submittedName>
</protein>
<dbReference type="Proteomes" id="UP000002051">
    <property type="component" value="Chromosome 4"/>
</dbReference>
<dbReference type="Proteomes" id="UP000265566">
    <property type="component" value="Chromosome 4"/>
</dbReference>
<evidence type="ECO:0000313" key="5">
    <source>
        <dbReference type="Proteomes" id="UP000002051"/>
    </source>
</evidence>
<dbReference type="Gramene" id="rna21493">
    <property type="protein sequence ID" value="RHN59462.1"/>
    <property type="gene ID" value="gene21493"/>
</dbReference>
<evidence type="ECO:0000313" key="3">
    <source>
        <dbReference type="EMBL" id="RHN59462.1"/>
    </source>
</evidence>
<name>A0A072UIG8_MEDTR</name>
<dbReference type="HOGENOM" id="CLU_2362893_0_0_1"/>
<reference evidence="4" key="3">
    <citation type="submission" date="2015-04" db="UniProtKB">
        <authorList>
            <consortium name="EnsemblPlants"/>
        </authorList>
    </citation>
    <scope>IDENTIFICATION</scope>
    <source>
        <strain evidence="4">cv. Jemalong A17</strain>
    </source>
</reference>
<dbReference type="eggNOG" id="KOG0017">
    <property type="taxonomic scope" value="Eukaryota"/>
</dbReference>
<sequence>MASFGFLVLLVSLMVTAHWYVSACIDCEKSPPRFGARCCDPREKTPVENLPVYKPSIEKPPVYKPSAEKPLVDNPPAYKIPFEPPFYKPSIEKPQV</sequence>
<dbReference type="EMBL" id="CM001220">
    <property type="protein sequence ID" value="KEH29241.1"/>
    <property type="molecule type" value="Genomic_DNA"/>
</dbReference>
<evidence type="ECO:0000313" key="4">
    <source>
        <dbReference type="EnsemblPlants" id="KEH29241"/>
    </source>
</evidence>
<keyword evidence="5" id="KW-1185">Reference proteome</keyword>
<dbReference type="AlphaFoldDB" id="A0A072UIG8"/>
<evidence type="ECO:0000313" key="2">
    <source>
        <dbReference type="EMBL" id="KEH29241.1"/>
    </source>
</evidence>
<proteinExistence type="predicted"/>
<dbReference type="OrthoDB" id="1459623at2759"/>
<organism evidence="2 5">
    <name type="scientific">Medicago truncatula</name>
    <name type="common">Barrel medic</name>
    <name type="synonym">Medicago tribuloides</name>
    <dbReference type="NCBI Taxonomy" id="3880"/>
    <lineage>
        <taxon>Eukaryota</taxon>
        <taxon>Viridiplantae</taxon>
        <taxon>Streptophyta</taxon>
        <taxon>Embryophyta</taxon>
        <taxon>Tracheophyta</taxon>
        <taxon>Spermatophyta</taxon>
        <taxon>Magnoliopsida</taxon>
        <taxon>eudicotyledons</taxon>
        <taxon>Gunneridae</taxon>
        <taxon>Pentapetalae</taxon>
        <taxon>rosids</taxon>
        <taxon>fabids</taxon>
        <taxon>Fabales</taxon>
        <taxon>Fabaceae</taxon>
        <taxon>Papilionoideae</taxon>
        <taxon>50 kb inversion clade</taxon>
        <taxon>NPAAA clade</taxon>
        <taxon>Hologalegina</taxon>
        <taxon>IRL clade</taxon>
        <taxon>Trifolieae</taxon>
        <taxon>Medicago</taxon>
    </lineage>
</organism>
<keyword evidence="1" id="KW-0732">Signal</keyword>
<dbReference type="EnsemblPlants" id="KEH29241">
    <property type="protein sequence ID" value="KEH29241"/>
    <property type="gene ID" value="MTR_4g029770"/>
</dbReference>
<dbReference type="EMBL" id="PSQE01000004">
    <property type="protein sequence ID" value="RHN59462.1"/>
    <property type="molecule type" value="Genomic_DNA"/>
</dbReference>
<reference evidence="2 5" key="2">
    <citation type="journal article" date="2014" name="BMC Genomics">
        <title>An improved genome release (version Mt4.0) for the model legume Medicago truncatula.</title>
        <authorList>
            <person name="Tang H."/>
            <person name="Krishnakumar V."/>
            <person name="Bidwell S."/>
            <person name="Rosen B."/>
            <person name="Chan A."/>
            <person name="Zhou S."/>
            <person name="Gentzbittel L."/>
            <person name="Childs K.L."/>
            <person name="Yandell M."/>
            <person name="Gundlach H."/>
            <person name="Mayer K.F."/>
            <person name="Schwartz D.C."/>
            <person name="Town C.D."/>
        </authorList>
    </citation>
    <scope>GENOME REANNOTATION</scope>
    <source>
        <strain evidence="2">A17</strain>
        <strain evidence="4 5">cv. Jemalong A17</strain>
    </source>
</reference>
<gene>
    <name evidence="4" type="primary">25491741</name>
    <name evidence="2" type="ordered locus">MTR_4g029770</name>
    <name evidence="3" type="ORF">MtrunA17_Chr4g0013551</name>
</gene>
<accession>A0A072UIG8</accession>
<dbReference type="KEGG" id="mtr:25491741"/>
<feature type="chain" id="PRO_5014499665" evidence="1">
    <location>
        <begin position="24"/>
        <end position="96"/>
    </location>
</feature>
<evidence type="ECO:0000256" key="1">
    <source>
        <dbReference type="SAM" id="SignalP"/>
    </source>
</evidence>
<reference evidence="3" key="4">
    <citation type="journal article" date="2018" name="Nat. Plants">
        <title>Whole-genome landscape of Medicago truncatula symbiotic genes.</title>
        <authorList>
            <person name="Pecrix Y."/>
            <person name="Gamas P."/>
            <person name="Carrere S."/>
        </authorList>
    </citation>
    <scope>NUCLEOTIDE SEQUENCE</scope>
    <source>
        <tissue evidence="3">Leaves</tissue>
    </source>
</reference>
<reference evidence="2 5" key="1">
    <citation type="journal article" date="2011" name="Nature">
        <title>The Medicago genome provides insight into the evolution of rhizobial symbioses.</title>
        <authorList>
            <person name="Young N.D."/>
            <person name="Debelle F."/>
            <person name="Oldroyd G.E."/>
            <person name="Geurts R."/>
            <person name="Cannon S.B."/>
            <person name="Udvardi M.K."/>
            <person name="Benedito V.A."/>
            <person name="Mayer K.F."/>
            <person name="Gouzy J."/>
            <person name="Schoof H."/>
            <person name="Van de Peer Y."/>
            <person name="Proost S."/>
            <person name="Cook D.R."/>
            <person name="Meyers B.C."/>
            <person name="Spannagl M."/>
            <person name="Cheung F."/>
            <person name="De Mita S."/>
            <person name="Krishnakumar V."/>
            <person name="Gundlach H."/>
            <person name="Zhou S."/>
            <person name="Mudge J."/>
            <person name="Bharti A.K."/>
            <person name="Murray J.D."/>
            <person name="Naoumkina M.A."/>
            <person name="Rosen B."/>
            <person name="Silverstein K.A."/>
            <person name="Tang H."/>
            <person name="Rombauts S."/>
            <person name="Zhao P.X."/>
            <person name="Zhou P."/>
            <person name="Barbe V."/>
            <person name="Bardou P."/>
            <person name="Bechner M."/>
            <person name="Bellec A."/>
            <person name="Berger A."/>
            <person name="Berges H."/>
            <person name="Bidwell S."/>
            <person name="Bisseling T."/>
            <person name="Choisne N."/>
            <person name="Couloux A."/>
            <person name="Denny R."/>
            <person name="Deshpande S."/>
            <person name="Dai X."/>
            <person name="Doyle J.J."/>
            <person name="Dudez A.M."/>
            <person name="Farmer A.D."/>
            <person name="Fouteau S."/>
            <person name="Franken C."/>
            <person name="Gibelin C."/>
            <person name="Gish J."/>
            <person name="Goldstein S."/>
            <person name="Gonzalez A.J."/>
            <person name="Green P.J."/>
            <person name="Hallab A."/>
            <person name="Hartog M."/>
            <person name="Hua A."/>
            <person name="Humphray S.J."/>
            <person name="Jeong D.H."/>
            <person name="Jing Y."/>
            <person name="Jocker A."/>
            <person name="Kenton S.M."/>
            <person name="Kim D.J."/>
            <person name="Klee K."/>
            <person name="Lai H."/>
            <person name="Lang C."/>
            <person name="Lin S."/>
            <person name="Macmil S.L."/>
            <person name="Magdelenat G."/>
            <person name="Matthews L."/>
            <person name="McCorrison J."/>
            <person name="Monaghan E.L."/>
            <person name="Mun J.H."/>
            <person name="Najar F.Z."/>
            <person name="Nicholson C."/>
            <person name="Noirot C."/>
            <person name="O'Bleness M."/>
            <person name="Paule C.R."/>
            <person name="Poulain J."/>
            <person name="Prion F."/>
            <person name="Qin B."/>
            <person name="Qu C."/>
            <person name="Retzel E.F."/>
            <person name="Riddle C."/>
            <person name="Sallet E."/>
            <person name="Samain S."/>
            <person name="Samson N."/>
            <person name="Sanders I."/>
            <person name="Saurat O."/>
            <person name="Scarpelli C."/>
            <person name="Schiex T."/>
            <person name="Segurens B."/>
            <person name="Severin A.J."/>
            <person name="Sherrier D.J."/>
            <person name="Shi R."/>
            <person name="Sims S."/>
            <person name="Singer S.R."/>
            <person name="Sinharoy S."/>
            <person name="Sterck L."/>
            <person name="Viollet A."/>
            <person name="Wang B.B."/>
            <person name="Wang K."/>
            <person name="Wang M."/>
            <person name="Wang X."/>
            <person name="Warfsmann J."/>
            <person name="Weissenbach J."/>
            <person name="White D.D."/>
            <person name="White J.D."/>
            <person name="Wiley G.B."/>
            <person name="Wincker P."/>
            <person name="Xing Y."/>
            <person name="Yang L."/>
            <person name="Yao Z."/>
            <person name="Ying F."/>
            <person name="Zhai J."/>
            <person name="Zhou L."/>
            <person name="Zuber A."/>
            <person name="Denarie J."/>
            <person name="Dixon R.A."/>
            <person name="May G.D."/>
            <person name="Schwartz D.C."/>
            <person name="Rogers J."/>
            <person name="Quetier F."/>
            <person name="Town C.D."/>
            <person name="Roe B.A."/>
        </authorList>
    </citation>
    <scope>NUCLEOTIDE SEQUENCE [LARGE SCALE GENOMIC DNA]</scope>
    <source>
        <strain evidence="2">A17</strain>
        <strain evidence="4 5">cv. Jemalong A17</strain>
    </source>
</reference>
<dbReference type="PaxDb" id="3880-AES87566"/>